<sequence>MVASAPSEYGKGHCPTAKTAATGFIGFVNIGTRDPAEAAPSVIENVAKLITYDKKTKKYLKYSPARTRQITVNGGKTPAIESLMTMDVANPEAKRCEGKKAEARVVAFSGSGVSVMLLISRDMDTKKKMSDQDILDIINSLRPKK</sequence>
<dbReference type="Pfam" id="PF26056">
    <property type="entry name" value="DUF8017"/>
    <property type="match status" value="1"/>
</dbReference>
<feature type="domain" description="DUF8017" evidence="1">
    <location>
        <begin position="2"/>
        <end position="143"/>
    </location>
</feature>
<dbReference type="Proteomes" id="UP000320806">
    <property type="component" value="Unassembled WGS sequence"/>
</dbReference>
<name>A0A542EDH9_9MICO</name>
<dbReference type="EMBL" id="VFMO01000001">
    <property type="protein sequence ID" value="TQJ13392.1"/>
    <property type="molecule type" value="Genomic_DNA"/>
</dbReference>
<dbReference type="AlphaFoldDB" id="A0A542EDH9"/>
<keyword evidence="3" id="KW-1185">Reference proteome</keyword>
<protein>
    <recommendedName>
        <fullName evidence="1">DUF8017 domain-containing protein</fullName>
    </recommendedName>
</protein>
<proteinExistence type="predicted"/>
<organism evidence="2 3">
    <name type="scientific">Yimella lutea</name>
    <dbReference type="NCBI Taxonomy" id="587872"/>
    <lineage>
        <taxon>Bacteria</taxon>
        <taxon>Bacillati</taxon>
        <taxon>Actinomycetota</taxon>
        <taxon>Actinomycetes</taxon>
        <taxon>Micrococcales</taxon>
        <taxon>Dermacoccaceae</taxon>
        <taxon>Yimella</taxon>
    </lineage>
</organism>
<dbReference type="OrthoDB" id="9981762at2"/>
<reference evidence="2 3" key="1">
    <citation type="submission" date="2019-06" db="EMBL/GenBank/DDBJ databases">
        <title>Sequencing the genomes of 1000 actinobacteria strains.</title>
        <authorList>
            <person name="Klenk H.-P."/>
        </authorList>
    </citation>
    <scope>NUCLEOTIDE SEQUENCE [LARGE SCALE GENOMIC DNA]</scope>
    <source>
        <strain evidence="2 3">DSM 19828</strain>
    </source>
</reference>
<dbReference type="InterPro" id="IPR058330">
    <property type="entry name" value="DUF8017"/>
</dbReference>
<evidence type="ECO:0000313" key="2">
    <source>
        <dbReference type="EMBL" id="TQJ13392.1"/>
    </source>
</evidence>
<evidence type="ECO:0000259" key="1">
    <source>
        <dbReference type="Pfam" id="PF26056"/>
    </source>
</evidence>
<evidence type="ECO:0000313" key="3">
    <source>
        <dbReference type="Proteomes" id="UP000320806"/>
    </source>
</evidence>
<dbReference type="RefSeq" id="WP_141927533.1">
    <property type="nucleotide sequence ID" value="NZ_BAABCI010000015.1"/>
</dbReference>
<accession>A0A542EDH9</accession>
<comment type="caution">
    <text evidence="2">The sequence shown here is derived from an EMBL/GenBank/DDBJ whole genome shotgun (WGS) entry which is preliminary data.</text>
</comment>
<gene>
    <name evidence="2" type="ORF">FB459_0809</name>
</gene>